<reference evidence="1 2" key="1">
    <citation type="submission" date="2024-02" db="EMBL/GenBank/DDBJ databases">
        <title>Seven novel Bacillus-like species.</title>
        <authorList>
            <person name="Liu G."/>
        </authorList>
    </citation>
    <scope>NUCLEOTIDE SEQUENCE [LARGE SCALE GENOMIC DNA]</scope>
    <source>
        <strain evidence="1 2">FJAT-52991</strain>
    </source>
</reference>
<organism evidence="1 2">
    <name type="scientific">Bacillus kandeliae</name>
    <dbReference type="NCBI Taxonomy" id="3129297"/>
    <lineage>
        <taxon>Bacteria</taxon>
        <taxon>Bacillati</taxon>
        <taxon>Bacillota</taxon>
        <taxon>Bacilli</taxon>
        <taxon>Bacillales</taxon>
        <taxon>Bacillaceae</taxon>
        <taxon>Bacillus</taxon>
    </lineage>
</organism>
<dbReference type="EMBL" id="CP147404">
    <property type="protein sequence ID" value="WXB94035.1"/>
    <property type="molecule type" value="Genomic_DNA"/>
</dbReference>
<keyword evidence="2" id="KW-1185">Reference proteome</keyword>
<dbReference type="Gene3D" id="2.60.120.10">
    <property type="entry name" value="Jelly Rolls"/>
    <property type="match status" value="1"/>
</dbReference>
<dbReference type="InterPro" id="IPR011051">
    <property type="entry name" value="RmlC_Cupin_sf"/>
</dbReference>
<evidence type="ECO:0000313" key="1">
    <source>
        <dbReference type="EMBL" id="WXB94035.1"/>
    </source>
</evidence>
<dbReference type="Proteomes" id="UP001387364">
    <property type="component" value="Chromosome"/>
</dbReference>
<dbReference type="RefSeq" id="WP_338753617.1">
    <property type="nucleotide sequence ID" value="NZ_CP147404.1"/>
</dbReference>
<sequence>MKVIDTPNYLAEKNKHVEKCIQFNETNMLNIQLKTNEFIPEHDFNGDVLVIVRKGKVLFDVEGQEVELTNENVLHIAPLEKHGLKALEDSDILVVKISS</sequence>
<name>A0ABZ2N9S1_9BACI</name>
<accession>A0ABZ2N9S1</accession>
<evidence type="ECO:0000313" key="2">
    <source>
        <dbReference type="Proteomes" id="UP001387364"/>
    </source>
</evidence>
<proteinExistence type="predicted"/>
<gene>
    <name evidence="1" type="ORF">WDJ61_05245</name>
</gene>
<dbReference type="InterPro" id="IPR014710">
    <property type="entry name" value="RmlC-like_jellyroll"/>
</dbReference>
<dbReference type="SUPFAM" id="SSF51182">
    <property type="entry name" value="RmlC-like cupins"/>
    <property type="match status" value="1"/>
</dbReference>
<evidence type="ECO:0008006" key="3">
    <source>
        <dbReference type="Google" id="ProtNLM"/>
    </source>
</evidence>
<protein>
    <recommendedName>
        <fullName evidence="3">AraC-type arabinose-binding/dimerisation domain-containing protein</fullName>
    </recommendedName>
</protein>